<dbReference type="SUPFAM" id="SSF103481">
    <property type="entry name" value="Multidrug resistance efflux transporter EmrE"/>
    <property type="match status" value="1"/>
</dbReference>
<protein>
    <submittedName>
        <fullName evidence="8">Solute carrier family 35 member F6</fullName>
    </submittedName>
</protein>
<name>A0A8S3VCT7_MYTED</name>
<keyword evidence="3 6" id="KW-1133">Transmembrane helix</keyword>
<feature type="transmembrane region" description="Helical" evidence="6">
    <location>
        <begin position="150"/>
        <end position="170"/>
    </location>
</feature>
<dbReference type="InterPro" id="IPR037185">
    <property type="entry name" value="EmrE-like"/>
</dbReference>
<evidence type="ECO:0000256" key="1">
    <source>
        <dbReference type="ARBA" id="ARBA00004141"/>
    </source>
</evidence>
<keyword evidence="9" id="KW-1185">Reference proteome</keyword>
<evidence type="ECO:0000313" key="8">
    <source>
        <dbReference type="EMBL" id="CAG2252663.1"/>
    </source>
</evidence>
<evidence type="ECO:0000256" key="5">
    <source>
        <dbReference type="SAM" id="MobiDB-lite"/>
    </source>
</evidence>
<keyword evidence="2 6" id="KW-0812">Transmembrane</keyword>
<evidence type="ECO:0000256" key="6">
    <source>
        <dbReference type="SAM" id="Phobius"/>
    </source>
</evidence>
<feature type="transmembrane region" description="Helical" evidence="6">
    <location>
        <begin position="299"/>
        <end position="316"/>
    </location>
</feature>
<feature type="compositionally biased region" description="Basic and acidic residues" evidence="5">
    <location>
        <begin position="367"/>
        <end position="376"/>
    </location>
</feature>
<dbReference type="GO" id="GO:0016020">
    <property type="term" value="C:membrane"/>
    <property type="evidence" value="ECO:0007669"/>
    <property type="project" value="UniProtKB-SubCell"/>
</dbReference>
<feature type="transmembrane region" description="Helical" evidence="6">
    <location>
        <begin position="125"/>
        <end position="143"/>
    </location>
</feature>
<dbReference type="InterPro" id="IPR004853">
    <property type="entry name" value="Sugar_P_trans_dom"/>
</dbReference>
<reference evidence="8" key="1">
    <citation type="submission" date="2021-03" db="EMBL/GenBank/DDBJ databases">
        <authorList>
            <person name="Bekaert M."/>
        </authorList>
    </citation>
    <scope>NUCLEOTIDE SEQUENCE</scope>
</reference>
<keyword evidence="4 6" id="KW-0472">Membrane</keyword>
<dbReference type="InterPro" id="IPR012404">
    <property type="entry name" value="UCP036436"/>
</dbReference>
<gene>
    <name evidence="8" type="ORF">MEDL_64246</name>
</gene>
<feature type="transmembrane region" description="Helical" evidence="6">
    <location>
        <begin position="182"/>
        <end position="202"/>
    </location>
</feature>
<dbReference type="PANTHER" id="PTHR13146">
    <property type="match status" value="1"/>
</dbReference>
<proteinExistence type="predicted"/>
<feature type="region of interest" description="Disordered" evidence="5">
    <location>
        <begin position="362"/>
        <end position="395"/>
    </location>
</feature>
<feature type="transmembrane region" description="Helical" evidence="6">
    <location>
        <begin position="265"/>
        <end position="287"/>
    </location>
</feature>
<accession>A0A8S3VCT7</accession>
<comment type="subcellular location">
    <subcellularLocation>
        <location evidence="1">Membrane</location>
        <topology evidence="1">Multi-pass membrane protein</topology>
    </subcellularLocation>
</comment>
<dbReference type="PANTHER" id="PTHR13146:SF0">
    <property type="entry name" value="SOLUTE CARRIER FAMILY 35 MEMBER F6"/>
    <property type="match status" value="1"/>
</dbReference>
<dbReference type="PIRSF" id="PIRSF036436">
    <property type="entry name" value="UCP036436"/>
    <property type="match status" value="1"/>
</dbReference>
<evidence type="ECO:0000259" key="7">
    <source>
        <dbReference type="Pfam" id="PF03151"/>
    </source>
</evidence>
<feature type="transmembrane region" description="Helical" evidence="6">
    <location>
        <begin position="12"/>
        <end position="31"/>
    </location>
</feature>
<dbReference type="EMBL" id="CAJPWZ010003128">
    <property type="protein sequence ID" value="CAG2252663.1"/>
    <property type="molecule type" value="Genomic_DNA"/>
</dbReference>
<dbReference type="Pfam" id="PF03151">
    <property type="entry name" value="TPT"/>
    <property type="match status" value="1"/>
</dbReference>
<sequence>MPVCGGWTFRQLVLAIVMVITGSINTLSTKWADRETALGTAEKPHGFDHPFFQAVGMFLGEMMCMVVFLVMYCSGRGVTNRQRDANYCGLGYNPLIFLPASLCDMTGTSLMYIGLNLTYASSFQMLRGAVIIFTALLSVAFLGRTIRAQMWIGIVSVIVGLAVVGVSDIIFNTDKNKDTNGIIAGDLLIIMAQIIVAVQMVYEERVINRFTIHPLEAVGWEGIFGFVLLGLLLIPFFHIDAGAFSELPTHKLDDAIDAFHQLGQNWQILTATLGNIFSIAFFNFAGISVTREISATTRMVLDSVRTIIIWVAALALDWQKFIPLQILGFVVLIIGMMLYNDIGIQFIRRTIMTRVLRRPLPPDEDQERLIPEDNANRRGGNIQEEPQPGPSNAAI</sequence>
<feature type="transmembrane region" description="Helical" evidence="6">
    <location>
        <begin position="223"/>
        <end position="245"/>
    </location>
</feature>
<evidence type="ECO:0000256" key="4">
    <source>
        <dbReference type="ARBA" id="ARBA00023136"/>
    </source>
</evidence>
<dbReference type="Proteomes" id="UP000683360">
    <property type="component" value="Unassembled WGS sequence"/>
</dbReference>
<organism evidence="8 9">
    <name type="scientific">Mytilus edulis</name>
    <name type="common">Blue mussel</name>
    <dbReference type="NCBI Taxonomy" id="6550"/>
    <lineage>
        <taxon>Eukaryota</taxon>
        <taxon>Metazoa</taxon>
        <taxon>Spiralia</taxon>
        <taxon>Lophotrochozoa</taxon>
        <taxon>Mollusca</taxon>
        <taxon>Bivalvia</taxon>
        <taxon>Autobranchia</taxon>
        <taxon>Pteriomorphia</taxon>
        <taxon>Mytilida</taxon>
        <taxon>Mytiloidea</taxon>
        <taxon>Mytilidae</taxon>
        <taxon>Mytilinae</taxon>
        <taxon>Mytilus</taxon>
    </lineage>
</organism>
<evidence type="ECO:0000256" key="2">
    <source>
        <dbReference type="ARBA" id="ARBA00022692"/>
    </source>
</evidence>
<dbReference type="AlphaFoldDB" id="A0A8S3VCT7"/>
<feature type="transmembrane region" description="Helical" evidence="6">
    <location>
        <begin position="51"/>
        <end position="74"/>
    </location>
</feature>
<feature type="transmembrane region" description="Helical" evidence="6">
    <location>
        <begin position="95"/>
        <end position="113"/>
    </location>
</feature>
<dbReference type="OrthoDB" id="29773at2759"/>
<comment type="caution">
    <text evidence="8">The sequence shown here is derived from an EMBL/GenBank/DDBJ whole genome shotgun (WGS) entry which is preliminary data.</text>
</comment>
<evidence type="ECO:0000313" key="9">
    <source>
        <dbReference type="Proteomes" id="UP000683360"/>
    </source>
</evidence>
<evidence type="ECO:0000256" key="3">
    <source>
        <dbReference type="ARBA" id="ARBA00022989"/>
    </source>
</evidence>
<feature type="transmembrane region" description="Helical" evidence="6">
    <location>
        <begin position="322"/>
        <end position="339"/>
    </location>
</feature>
<feature type="domain" description="Sugar phosphate transporter" evidence="7">
    <location>
        <begin position="95"/>
        <end position="340"/>
    </location>
</feature>